<reference evidence="1" key="2">
    <citation type="submission" date="2025-09" db="UniProtKB">
        <authorList>
            <consortium name="Ensembl"/>
        </authorList>
    </citation>
    <scope>IDENTIFICATION</scope>
</reference>
<dbReference type="AlphaFoldDB" id="A0A8B9MN65"/>
<protein>
    <submittedName>
        <fullName evidence="1">Uncharacterized protein</fullName>
    </submittedName>
</protein>
<proteinExistence type="predicted"/>
<organism evidence="1 2">
    <name type="scientific">Accipiter nisus</name>
    <name type="common">Eurasian sparrowhawk</name>
    <dbReference type="NCBI Taxonomy" id="211598"/>
    <lineage>
        <taxon>Eukaryota</taxon>
        <taxon>Metazoa</taxon>
        <taxon>Chordata</taxon>
        <taxon>Craniata</taxon>
        <taxon>Vertebrata</taxon>
        <taxon>Euteleostomi</taxon>
        <taxon>Archelosauria</taxon>
        <taxon>Archosauria</taxon>
        <taxon>Dinosauria</taxon>
        <taxon>Saurischia</taxon>
        <taxon>Theropoda</taxon>
        <taxon>Coelurosauria</taxon>
        <taxon>Aves</taxon>
        <taxon>Neognathae</taxon>
        <taxon>Neoaves</taxon>
        <taxon>Telluraves</taxon>
        <taxon>Accipitrimorphae</taxon>
        <taxon>Accipitriformes</taxon>
        <taxon>Accipitridae</taxon>
        <taxon>Accipitrinae</taxon>
        <taxon>Accipiter</taxon>
    </lineage>
</organism>
<name>A0A8B9MN65_9AVES</name>
<reference evidence="1" key="1">
    <citation type="submission" date="2025-08" db="UniProtKB">
        <authorList>
            <consortium name="Ensembl"/>
        </authorList>
    </citation>
    <scope>IDENTIFICATION</scope>
</reference>
<dbReference type="Ensembl" id="ENSANIT00000010703.1">
    <property type="protein sequence ID" value="ENSANIP00000010343.1"/>
    <property type="gene ID" value="ENSANIG00000006997.1"/>
</dbReference>
<keyword evidence="2" id="KW-1185">Reference proteome</keyword>
<accession>A0A8B9MN65</accession>
<dbReference type="Proteomes" id="UP000694541">
    <property type="component" value="Unplaced"/>
</dbReference>
<evidence type="ECO:0000313" key="2">
    <source>
        <dbReference type="Proteomes" id="UP000694541"/>
    </source>
</evidence>
<evidence type="ECO:0000313" key="1">
    <source>
        <dbReference type="Ensembl" id="ENSANIP00000010343.1"/>
    </source>
</evidence>
<sequence>MWGRRRRGVGQVVTGTDSITALRKARRQEQLVSKRLLREDTAAEEGGQDGAEIVPDPLSEDEVKSMTFSVVMGVPGVFPSL</sequence>